<name>A9ING4_BORPD</name>
<dbReference type="GO" id="GO:0016874">
    <property type="term" value="F:ligase activity"/>
    <property type="evidence" value="ECO:0007669"/>
    <property type="project" value="UniProtKB-KW"/>
</dbReference>
<dbReference type="Gene3D" id="3.30.390.50">
    <property type="entry name" value="CO dehydrogenase flavoprotein, C-terminal domain"/>
    <property type="match status" value="1"/>
</dbReference>
<dbReference type="KEGG" id="bpt:Bpet2490"/>
<dbReference type="eggNOG" id="COG0095">
    <property type="taxonomic scope" value="Bacteria"/>
</dbReference>
<dbReference type="EMBL" id="AM902716">
    <property type="protein sequence ID" value="CAP42832.1"/>
    <property type="molecule type" value="Genomic_DNA"/>
</dbReference>
<keyword evidence="1" id="KW-0436">Ligase</keyword>
<keyword evidence="2" id="KW-1185">Reference proteome</keyword>
<organism evidence="1 2">
    <name type="scientific">Bordetella petrii (strain ATCC BAA-461 / DSM 12804 / CCUG 43448 / CIP 107267 / Se-1111R)</name>
    <dbReference type="NCBI Taxonomy" id="340100"/>
    <lineage>
        <taxon>Bacteria</taxon>
        <taxon>Pseudomonadati</taxon>
        <taxon>Pseudomonadota</taxon>
        <taxon>Betaproteobacteria</taxon>
        <taxon>Burkholderiales</taxon>
        <taxon>Alcaligenaceae</taxon>
        <taxon>Bordetella</taxon>
    </lineage>
</organism>
<gene>
    <name evidence="1" type="ordered locus">Bpet2490</name>
</gene>
<sequence>MHGEYKVPGGKLVVVDLEVEAGRLARVRLSGDFFLEPPEALEAINQALCGLPADADEARLAEAVQAGLPGEAELFGFSPQAVAVTVRRALA</sequence>
<protein>
    <submittedName>
        <fullName evidence="1">Lipoate-protein ligase A</fullName>
    </submittedName>
</protein>
<dbReference type="SUPFAM" id="SSF82649">
    <property type="entry name" value="SufE/NifU"/>
    <property type="match status" value="1"/>
</dbReference>
<dbReference type="Proteomes" id="UP000001225">
    <property type="component" value="Chromosome"/>
</dbReference>
<dbReference type="STRING" id="94624.Bpet2490"/>
<dbReference type="AlphaFoldDB" id="A9ING4"/>
<proteinExistence type="predicted"/>
<reference evidence="1 2" key="1">
    <citation type="journal article" date="2008" name="BMC Genomics">
        <title>The missing link: Bordetella petrii is endowed with both the metabolic versatility of environmental bacteria and virulence traits of pathogenic Bordetellae.</title>
        <authorList>
            <person name="Gross R."/>
            <person name="Guzman C.A."/>
            <person name="Sebaihia M."/>
            <person name="Martins Dos Santos V.A."/>
            <person name="Pieper D.H."/>
            <person name="Koebnik R."/>
            <person name="Lechner M."/>
            <person name="Bartels D."/>
            <person name="Buhrmester J."/>
            <person name="Choudhuri J.V."/>
            <person name="Ebensen T."/>
            <person name="Gaigalat L."/>
            <person name="Herrmann S."/>
            <person name="Khachane A.N."/>
            <person name="Larisch C."/>
            <person name="Link S."/>
            <person name="Linke B."/>
            <person name="Meyer F."/>
            <person name="Mormann S."/>
            <person name="Nakunst D."/>
            <person name="Rueckert C."/>
            <person name="Schneiker-Bekel S."/>
            <person name="Schulze K."/>
            <person name="Vorhoelter F.J."/>
            <person name="Yevsa T."/>
            <person name="Engle J.T."/>
            <person name="Goldman W.E."/>
            <person name="Puehler A."/>
            <person name="Goebel U.B."/>
            <person name="Goesmann A."/>
            <person name="Bloecker H."/>
            <person name="Kaiser O."/>
            <person name="Martinez-Arias R."/>
        </authorList>
    </citation>
    <scope>NUCLEOTIDE SEQUENCE [LARGE SCALE GENOMIC DNA]</scope>
    <source>
        <strain evidence="2">ATCC BAA-461 / DSM 12804 / CCUG 43448 / CIP 107267 / Se-1111R</strain>
    </source>
</reference>
<evidence type="ECO:0000313" key="1">
    <source>
        <dbReference type="EMBL" id="CAP42832.1"/>
    </source>
</evidence>
<accession>A9ING4</accession>
<evidence type="ECO:0000313" key="2">
    <source>
        <dbReference type="Proteomes" id="UP000001225"/>
    </source>
</evidence>